<organism evidence="11 12">
    <name type="scientific">Pseudoclavibacter caeni</name>
    <dbReference type="NCBI Taxonomy" id="908846"/>
    <lineage>
        <taxon>Bacteria</taxon>
        <taxon>Bacillati</taxon>
        <taxon>Actinomycetota</taxon>
        <taxon>Actinomycetes</taxon>
        <taxon>Micrococcales</taxon>
        <taxon>Microbacteriaceae</taxon>
        <taxon>Pseudoclavibacter</taxon>
    </lineage>
</organism>
<gene>
    <name evidence="8" type="primary">thiG</name>
    <name evidence="11" type="ORF">F8O02_07165</name>
</gene>
<dbReference type="PANTHER" id="PTHR34266">
    <property type="entry name" value="THIAZOLE SYNTHASE"/>
    <property type="match status" value="1"/>
</dbReference>
<comment type="subcellular location">
    <subcellularLocation>
        <location evidence="8">Cytoplasm</location>
    </subcellularLocation>
</comment>
<dbReference type="EC" id="2.8.1.10" evidence="3 8"/>
<dbReference type="CDD" id="cd04728">
    <property type="entry name" value="ThiG"/>
    <property type="match status" value="1"/>
</dbReference>
<feature type="active site" description="Schiff-base intermediate with DXP" evidence="8">
    <location>
        <position position="146"/>
    </location>
</feature>
<reference evidence="11 12" key="1">
    <citation type="submission" date="2019-09" db="EMBL/GenBank/DDBJ databases">
        <title>Phylogeny of genus Pseudoclavibacter and closely related genus.</title>
        <authorList>
            <person name="Li Y."/>
        </authorList>
    </citation>
    <scope>NUCLEOTIDE SEQUENCE [LARGE SCALE GENOMIC DNA]</scope>
    <source>
        <strain evidence="11 12">JCM 16921</strain>
    </source>
</reference>
<accession>A0A7C8FSC5</accession>
<dbReference type="InterPro" id="IPR013785">
    <property type="entry name" value="Aldolase_TIM"/>
</dbReference>
<feature type="binding site" evidence="8">
    <location>
        <position position="207"/>
    </location>
    <ligand>
        <name>1-deoxy-D-xylulose 5-phosphate</name>
        <dbReference type="ChEBI" id="CHEBI:57792"/>
    </ligand>
</feature>
<dbReference type="GO" id="GO:0009229">
    <property type="term" value="P:thiamine diphosphate biosynthetic process"/>
    <property type="evidence" value="ECO:0007669"/>
    <property type="project" value="UniProtKB-UniRule"/>
</dbReference>
<dbReference type="InterPro" id="IPR033983">
    <property type="entry name" value="Thiazole_synthase_ThiG"/>
</dbReference>
<keyword evidence="12" id="KW-1185">Reference proteome</keyword>
<evidence type="ECO:0000256" key="3">
    <source>
        <dbReference type="ARBA" id="ARBA00011960"/>
    </source>
</evidence>
<dbReference type="UniPathway" id="UPA00060"/>
<dbReference type="SUPFAM" id="SSF110399">
    <property type="entry name" value="ThiG-like"/>
    <property type="match status" value="1"/>
</dbReference>
<evidence type="ECO:0000256" key="6">
    <source>
        <dbReference type="ARBA" id="ARBA00023270"/>
    </source>
</evidence>
<evidence type="ECO:0000313" key="12">
    <source>
        <dbReference type="Proteomes" id="UP000481339"/>
    </source>
</evidence>
<evidence type="ECO:0000256" key="8">
    <source>
        <dbReference type="HAMAP-Rule" id="MF_00443"/>
    </source>
</evidence>
<keyword evidence="5 8" id="KW-0784">Thiamine biosynthesis</keyword>
<evidence type="ECO:0000256" key="9">
    <source>
        <dbReference type="SAM" id="MobiDB-lite"/>
    </source>
</evidence>
<dbReference type="GO" id="GO:0005737">
    <property type="term" value="C:cytoplasm"/>
    <property type="evidence" value="ECO:0007669"/>
    <property type="project" value="UniProtKB-SubCell"/>
</dbReference>
<comment type="subunit">
    <text evidence="8">Homotetramer. Forms heterodimers with either ThiH or ThiS.</text>
</comment>
<comment type="caution">
    <text evidence="11">The sequence shown here is derived from an EMBL/GenBank/DDBJ whole genome shotgun (WGS) entry which is preliminary data.</text>
</comment>
<evidence type="ECO:0000256" key="1">
    <source>
        <dbReference type="ARBA" id="ARBA00002834"/>
    </source>
</evidence>
<dbReference type="AlphaFoldDB" id="A0A7C8FSC5"/>
<feature type="domain" description="Thiazole synthase ThiG" evidence="10">
    <location>
        <begin position="56"/>
        <end position="298"/>
    </location>
</feature>
<feature type="binding site" evidence="8">
    <location>
        <begin position="233"/>
        <end position="234"/>
    </location>
    <ligand>
        <name>1-deoxy-D-xylulose 5-phosphate</name>
        <dbReference type="ChEBI" id="CHEBI:57792"/>
    </ligand>
</feature>
<feature type="region of interest" description="Disordered" evidence="9">
    <location>
        <begin position="1"/>
        <end position="44"/>
    </location>
</feature>
<evidence type="ECO:0000256" key="7">
    <source>
        <dbReference type="ARBA" id="ARBA00049897"/>
    </source>
</evidence>
<name>A0A7C8FSC5_9MICO</name>
<comment type="similarity">
    <text evidence="8">Belongs to the ThiG family.</text>
</comment>
<protein>
    <recommendedName>
        <fullName evidence="3 8">Thiazole synthase</fullName>
        <ecNumber evidence="3 8">2.8.1.10</ecNumber>
    </recommendedName>
</protein>
<evidence type="ECO:0000259" key="10">
    <source>
        <dbReference type="Pfam" id="PF05690"/>
    </source>
</evidence>
<feature type="compositionally biased region" description="Polar residues" evidence="9">
    <location>
        <begin position="1"/>
        <end position="15"/>
    </location>
</feature>
<sequence length="305" mass="31385">MISNEEQDHASTSARPASGTSDGATATGHTGSTGGAVAEGVTAGVRPEANDERLVIADRAYTSRLIMGTGGASSLHALEQALIASGTELTTVAMRRYAASSGPNLFDILQRDHIDVLPNTAGCFTAREAVLTAQLARDALETDLVKLEVIADDRTLMPDGLELVDATEQLVADGFHVMVYTNDDPILARHLGQVGAAAIMPLGAPIGTGLGILNPHNIEAIVAEATVPVILDAGVGTASDAALAMELGCDGVLLASAVTRAEHPAVMARAFRHAVEAGRLARLGGRIPQRPDALASSPVEGRPDL</sequence>
<dbReference type="Proteomes" id="UP000481339">
    <property type="component" value="Unassembled WGS sequence"/>
</dbReference>
<comment type="pathway">
    <text evidence="2 8">Cofactor biosynthesis; thiamine diphosphate biosynthesis.</text>
</comment>
<evidence type="ECO:0000256" key="5">
    <source>
        <dbReference type="ARBA" id="ARBA00022977"/>
    </source>
</evidence>
<keyword evidence="6 8" id="KW-0704">Schiff base</keyword>
<dbReference type="PANTHER" id="PTHR34266:SF2">
    <property type="entry name" value="THIAZOLE SYNTHASE"/>
    <property type="match status" value="1"/>
</dbReference>
<keyword evidence="4 8" id="KW-0808">Transferase</keyword>
<comment type="function">
    <text evidence="1 8">Catalyzes the rearrangement of 1-deoxy-D-xylulose 5-phosphate (DXP) to produce the thiazole phosphate moiety of thiamine. Sulfur is provided by the thiocarboxylate moiety of the carrier protein ThiS. In vitro, sulfur can be provided by H(2)S.</text>
</comment>
<evidence type="ECO:0000313" key="11">
    <source>
        <dbReference type="EMBL" id="KAB1631714.1"/>
    </source>
</evidence>
<feature type="compositionally biased region" description="Low complexity" evidence="9">
    <location>
        <begin position="17"/>
        <end position="44"/>
    </location>
</feature>
<evidence type="ECO:0000256" key="4">
    <source>
        <dbReference type="ARBA" id="ARBA00022679"/>
    </source>
</evidence>
<dbReference type="EMBL" id="WBKA01000005">
    <property type="protein sequence ID" value="KAB1631714.1"/>
    <property type="molecule type" value="Genomic_DNA"/>
</dbReference>
<dbReference type="HAMAP" id="MF_00443">
    <property type="entry name" value="ThiG"/>
    <property type="match status" value="1"/>
</dbReference>
<dbReference type="OrthoDB" id="9805935at2"/>
<dbReference type="InterPro" id="IPR008867">
    <property type="entry name" value="ThiG"/>
</dbReference>
<comment type="catalytic activity">
    <reaction evidence="7 8">
        <text>[ThiS sulfur-carrier protein]-C-terminal-Gly-aminoethanethioate + 2-iminoacetate + 1-deoxy-D-xylulose 5-phosphate = [ThiS sulfur-carrier protein]-C-terminal Gly-Gly + 2-[(2R,5Z)-2-carboxy-4-methylthiazol-5(2H)-ylidene]ethyl phosphate + 2 H2O + H(+)</text>
        <dbReference type="Rhea" id="RHEA:26297"/>
        <dbReference type="Rhea" id="RHEA-COMP:12909"/>
        <dbReference type="Rhea" id="RHEA-COMP:19908"/>
        <dbReference type="ChEBI" id="CHEBI:15377"/>
        <dbReference type="ChEBI" id="CHEBI:15378"/>
        <dbReference type="ChEBI" id="CHEBI:57792"/>
        <dbReference type="ChEBI" id="CHEBI:62899"/>
        <dbReference type="ChEBI" id="CHEBI:77846"/>
        <dbReference type="ChEBI" id="CHEBI:90778"/>
        <dbReference type="ChEBI" id="CHEBI:232372"/>
        <dbReference type="EC" id="2.8.1.10"/>
    </reaction>
</comment>
<dbReference type="Gene3D" id="3.20.20.70">
    <property type="entry name" value="Aldolase class I"/>
    <property type="match status" value="1"/>
</dbReference>
<evidence type="ECO:0000256" key="2">
    <source>
        <dbReference type="ARBA" id="ARBA00004948"/>
    </source>
</evidence>
<proteinExistence type="inferred from homology"/>
<keyword evidence="8" id="KW-0963">Cytoplasm</keyword>
<dbReference type="GO" id="GO:1990107">
    <property type="term" value="F:thiazole synthase activity"/>
    <property type="evidence" value="ECO:0007669"/>
    <property type="project" value="UniProtKB-EC"/>
</dbReference>
<feature type="binding site" evidence="8">
    <location>
        <begin position="255"/>
        <end position="256"/>
    </location>
    <ligand>
        <name>1-deoxy-D-xylulose 5-phosphate</name>
        <dbReference type="ChEBI" id="CHEBI:57792"/>
    </ligand>
</feature>
<dbReference type="Pfam" id="PF05690">
    <property type="entry name" value="ThiG"/>
    <property type="match status" value="1"/>
</dbReference>